<keyword evidence="3" id="KW-1185">Reference proteome</keyword>
<feature type="region of interest" description="Disordered" evidence="1">
    <location>
        <begin position="22"/>
        <end position="56"/>
    </location>
</feature>
<feature type="region of interest" description="Disordered" evidence="1">
    <location>
        <begin position="112"/>
        <end position="144"/>
    </location>
</feature>
<comment type="caution">
    <text evidence="2">The sequence shown here is derived from an EMBL/GenBank/DDBJ whole genome shotgun (WGS) entry which is preliminary data.</text>
</comment>
<dbReference type="AlphaFoldDB" id="A0AAV6SEZ8"/>
<sequence length="201" mass="22379">MSNDVDRSKVLKSIKVMKAVKKDGSWIHKANPGKKEQDKSRTDVAKDNSSSPVKKKSYVLSAVKKFETRVSEEEVSKNGEVQPEIANANTAEENKGGYANICGEVHVQNGDAESVSLSKGNPEAREENKEEYPDTRTFKESTIPDMMVSQSPTVSHAVPEDVVKSLPETPAANKLQEMKKFYKVLWNRSLFLCLNHLLSLL</sequence>
<evidence type="ECO:0000313" key="2">
    <source>
        <dbReference type="EMBL" id="KAG7515645.1"/>
    </source>
</evidence>
<organism evidence="2 3">
    <name type="scientific">Solea senegalensis</name>
    <name type="common">Senegalese sole</name>
    <dbReference type="NCBI Taxonomy" id="28829"/>
    <lineage>
        <taxon>Eukaryota</taxon>
        <taxon>Metazoa</taxon>
        <taxon>Chordata</taxon>
        <taxon>Craniata</taxon>
        <taxon>Vertebrata</taxon>
        <taxon>Euteleostomi</taxon>
        <taxon>Actinopterygii</taxon>
        <taxon>Neopterygii</taxon>
        <taxon>Teleostei</taxon>
        <taxon>Neoteleostei</taxon>
        <taxon>Acanthomorphata</taxon>
        <taxon>Carangaria</taxon>
        <taxon>Pleuronectiformes</taxon>
        <taxon>Pleuronectoidei</taxon>
        <taxon>Soleidae</taxon>
        <taxon>Solea</taxon>
    </lineage>
</organism>
<protein>
    <submittedName>
        <fullName evidence="2">Uncharacterized protein</fullName>
    </submittedName>
</protein>
<accession>A0AAV6SEZ8</accession>
<dbReference type="EMBL" id="JAGKHQ010000005">
    <property type="protein sequence ID" value="KAG7515645.1"/>
    <property type="molecule type" value="Genomic_DNA"/>
</dbReference>
<feature type="region of interest" description="Disordered" evidence="1">
    <location>
        <begin position="70"/>
        <end position="92"/>
    </location>
</feature>
<gene>
    <name evidence="2" type="ORF">JOB18_012806</name>
</gene>
<dbReference type="Proteomes" id="UP000693946">
    <property type="component" value="Linkage Group LG13"/>
</dbReference>
<feature type="compositionally biased region" description="Basic and acidic residues" evidence="1">
    <location>
        <begin position="122"/>
        <end position="139"/>
    </location>
</feature>
<feature type="compositionally biased region" description="Basic and acidic residues" evidence="1">
    <location>
        <begin position="33"/>
        <end position="46"/>
    </location>
</feature>
<reference evidence="2 3" key="1">
    <citation type="journal article" date="2021" name="Sci. Rep.">
        <title>Chromosome anchoring in Senegalese sole (Solea senegalensis) reveals sex-associated markers and genome rearrangements in flatfish.</title>
        <authorList>
            <person name="Guerrero-Cozar I."/>
            <person name="Gomez-Garrido J."/>
            <person name="Berbel C."/>
            <person name="Martinez-Blanch J.F."/>
            <person name="Alioto T."/>
            <person name="Claros M.G."/>
            <person name="Gagnaire P.A."/>
            <person name="Manchado M."/>
        </authorList>
    </citation>
    <scope>NUCLEOTIDE SEQUENCE [LARGE SCALE GENOMIC DNA]</scope>
    <source>
        <strain evidence="2">Sse05_10M</strain>
    </source>
</reference>
<name>A0AAV6SEZ8_SOLSE</name>
<proteinExistence type="predicted"/>
<evidence type="ECO:0000313" key="3">
    <source>
        <dbReference type="Proteomes" id="UP000693946"/>
    </source>
</evidence>
<evidence type="ECO:0000256" key="1">
    <source>
        <dbReference type="SAM" id="MobiDB-lite"/>
    </source>
</evidence>